<feature type="domain" description="6-phosphogluconate dehydrogenase NADP-binding" evidence="2">
    <location>
        <begin position="7"/>
        <end position="168"/>
    </location>
</feature>
<dbReference type="PANTHER" id="PTHR43580:SF8">
    <property type="entry name" value="6-PHOSPHOGLUCONATE DEHYDROGENASE NADP-BINDING DOMAIN-CONTAINING PROTEIN-RELATED"/>
    <property type="match status" value="1"/>
</dbReference>
<evidence type="ECO:0000259" key="3">
    <source>
        <dbReference type="Pfam" id="PF14833"/>
    </source>
</evidence>
<dbReference type="Gene3D" id="3.40.50.720">
    <property type="entry name" value="NAD(P)-binding Rossmann-like Domain"/>
    <property type="match status" value="1"/>
</dbReference>
<feature type="domain" description="3-hydroxyisobutyrate dehydrogenase-like NAD-binding" evidence="3">
    <location>
        <begin position="179"/>
        <end position="297"/>
    </location>
</feature>
<gene>
    <name evidence="4" type="ORF">MPDQ_004341</name>
</gene>
<dbReference type="InterPro" id="IPR029154">
    <property type="entry name" value="HIBADH-like_NADP-bd"/>
</dbReference>
<evidence type="ECO:0000313" key="4">
    <source>
        <dbReference type="EMBL" id="TQB74690.1"/>
    </source>
</evidence>
<dbReference type="SUPFAM" id="SSF51735">
    <property type="entry name" value="NAD(P)-binding Rossmann-fold domains"/>
    <property type="match status" value="1"/>
</dbReference>
<comment type="similarity">
    <text evidence="1">Belongs to the HIBADH-related family. NP60 subfamily.</text>
</comment>
<name>A0A507R1Y2_MONPU</name>
<comment type="caution">
    <text evidence="4">The sequence shown here is derived from an EMBL/GenBank/DDBJ whole genome shotgun (WGS) entry which is preliminary data.</text>
</comment>
<proteinExistence type="inferred from homology"/>
<evidence type="ECO:0008006" key="6">
    <source>
        <dbReference type="Google" id="ProtNLM"/>
    </source>
</evidence>
<reference evidence="4 5" key="1">
    <citation type="submission" date="2019-06" db="EMBL/GenBank/DDBJ databases">
        <title>Wine fermentation using esterase from Monascus purpureus.</title>
        <authorList>
            <person name="Geng C."/>
            <person name="Zhang Y."/>
        </authorList>
    </citation>
    <scope>NUCLEOTIDE SEQUENCE [LARGE SCALE GENOMIC DNA]</scope>
    <source>
        <strain evidence="4">HQ1</strain>
    </source>
</reference>
<dbReference type="Pfam" id="PF03446">
    <property type="entry name" value="NAD_binding_2"/>
    <property type="match status" value="1"/>
</dbReference>
<dbReference type="InterPro" id="IPR013328">
    <property type="entry name" value="6PGD_dom2"/>
</dbReference>
<evidence type="ECO:0000256" key="1">
    <source>
        <dbReference type="ARBA" id="ARBA00007598"/>
    </source>
</evidence>
<dbReference type="GO" id="GO:0050661">
    <property type="term" value="F:NADP binding"/>
    <property type="evidence" value="ECO:0007669"/>
    <property type="project" value="InterPro"/>
</dbReference>
<dbReference type="STRING" id="5098.A0A507R1Y2"/>
<accession>A0A507R1Y2</accession>
<dbReference type="GO" id="GO:0051287">
    <property type="term" value="F:NAD binding"/>
    <property type="evidence" value="ECO:0007669"/>
    <property type="project" value="InterPro"/>
</dbReference>
<sequence>MAASATQIGWYGLGSMGLAMATNLQRHLAAKKAVNLIYSNRTMSRGDPLKALGAVPESSFEKLVGRCGIIFTMVSDDTVLKNLISSALNSGESLSSKIFVDCSTVHPDTICATASQLKEKDAVFLSAPVFGGNPIAVAGKLVFAIGGPKEASEAVKPLIQDVMGRKIIDCGEEATKSSLLKIAGNIVTVSLMEAVGEAQVFAEKTGLGTGPMEELIGDAFGPVAGGYSKRLTTGVYAPPLDSRPGFGVSLSIKDAKHAAAIAKDHGVELPGLQVAEDNMVAAREYGGECLDSSSMYGILRQRAGLAFWNEKNFKSRDTSEYRIQNHIDFSLLDARAFMRALRGVLLSILHHK</sequence>
<dbReference type="SUPFAM" id="SSF48179">
    <property type="entry name" value="6-phosphogluconate dehydrogenase C-terminal domain-like"/>
    <property type="match status" value="1"/>
</dbReference>
<dbReference type="Gene3D" id="1.10.1040.10">
    <property type="entry name" value="N-(1-d-carboxylethyl)-l-norvaline Dehydrogenase, domain 2"/>
    <property type="match status" value="1"/>
</dbReference>
<dbReference type="InterPro" id="IPR036291">
    <property type="entry name" value="NAD(P)-bd_dom_sf"/>
</dbReference>
<dbReference type="InterPro" id="IPR008927">
    <property type="entry name" value="6-PGluconate_DH-like_C_sf"/>
</dbReference>
<evidence type="ECO:0000259" key="2">
    <source>
        <dbReference type="Pfam" id="PF03446"/>
    </source>
</evidence>
<dbReference type="Pfam" id="PF14833">
    <property type="entry name" value="NAD_binding_11"/>
    <property type="match status" value="1"/>
</dbReference>
<keyword evidence="5" id="KW-1185">Reference proteome</keyword>
<organism evidence="4 5">
    <name type="scientific">Monascus purpureus</name>
    <name type="common">Red mold</name>
    <name type="synonym">Monascus anka</name>
    <dbReference type="NCBI Taxonomy" id="5098"/>
    <lineage>
        <taxon>Eukaryota</taxon>
        <taxon>Fungi</taxon>
        <taxon>Dikarya</taxon>
        <taxon>Ascomycota</taxon>
        <taxon>Pezizomycotina</taxon>
        <taxon>Eurotiomycetes</taxon>
        <taxon>Eurotiomycetidae</taxon>
        <taxon>Eurotiales</taxon>
        <taxon>Aspergillaceae</taxon>
        <taxon>Monascus</taxon>
    </lineage>
</organism>
<dbReference type="PANTHER" id="PTHR43580">
    <property type="entry name" value="OXIDOREDUCTASE GLYR1-RELATED"/>
    <property type="match status" value="1"/>
</dbReference>
<protein>
    <recommendedName>
        <fullName evidence="6">6-phosphogluconate dehydrogenase NADP-binding domain-containing protein</fullName>
    </recommendedName>
</protein>
<dbReference type="AlphaFoldDB" id="A0A507R1Y2"/>
<evidence type="ECO:0000313" key="5">
    <source>
        <dbReference type="Proteomes" id="UP000319663"/>
    </source>
</evidence>
<dbReference type="EMBL" id="VIFY01000028">
    <property type="protein sequence ID" value="TQB74690.1"/>
    <property type="molecule type" value="Genomic_DNA"/>
</dbReference>
<dbReference type="InterPro" id="IPR006115">
    <property type="entry name" value="6PGDH_NADP-bd"/>
</dbReference>
<dbReference type="Proteomes" id="UP000319663">
    <property type="component" value="Unassembled WGS sequence"/>
</dbReference>
<dbReference type="InterPro" id="IPR051265">
    <property type="entry name" value="HIBADH-related_NP60_sf"/>
</dbReference>